<evidence type="ECO:0000256" key="1">
    <source>
        <dbReference type="ARBA" id="ARBA00001593"/>
    </source>
</evidence>
<dbReference type="InterPro" id="IPR050401">
    <property type="entry name" value="Cyclic_nucleotide_synthase"/>
</dbReference>
<keyword evidence="11" id="KW-0115">cAMP biosynthesis</keyword>
<dbReference type="GO" id="GO:0005886">
    <property type="term" value="C:plasma membrane"/>
    <property type="evidence" value="ECO:0007669"/>
    <property type="project" value="UniProtKB-ARBA"/>
</dbReference>
<comment type="subcellular location">
    <subcellularLocation>
        <location evidence="2">Membrane</location>
    </subcellularLocation>
</comment>
<evidence type="ECO:0000313" key="20">
    <source>
        <dbReference type="EMBL" id="MDG3494234.1"/>
    </source>
</evidence>
<evidence type="ECO:0000256" key="4">
    <source>
        <dbReference type="ARBA" id="ARBA00021420"/>
    </source>
</evidence>
<dbReference type="InterPro" id="IPR001054">
    <property type="entry name" value="A/G_cyclase"/>
</dbReference>
<evidence type="ECO:0000313" key="21">
    <source>
        <dbReference type="Proteomes" id="UP001152872"/>
    </source>
</evidence>
<dbReference type="GO" id="GO:0005524">
    <property type="term" value="F:ATP binding"/>
    <property type="evidence" value="ECO:0007669"/>
    <property type="project" value="UniProtKB-KW"/>
</dbReference>
<dbReference type="PROSITE" id="PS50125">
    <property type="entry name" value="GUANYLATE_CYCLASE_2"/>
    <property type="match status" value="1"/>
</dbReference>
<feature type="transmembrane region" description="Helical" evidence="18">
    <location>
        <begin position="17"/>
        <end position="37"/>
    </location>
</feature>
<feature type="domain" description="Guanylate cyclase" evidence="19">
    <location>
        <begin position="243"/>
        <end position="370"/>
    </location>
</feature>
<keyword evidence="7" id="KW-0547">Nucleotide-binding</keyword>
<evidence type="ECO:0000256" key="15">
    <source>
        <dbReference type="ARBA" id="ARBA00032637"/>
    </source>
</evidence>
<dbReference type="SUPFAM" id="SSF55073">
    <property type="entry name" value="Nucleotide cyclase"/>
    <property type="match status" value="1"/>
</dbReference>
<evidence type="ECO:0000256" key="2">
    <source>
        <dbReference type="ARBA" id="ARBA00004370"/>
    </source>
</evidence>
<dbReference type="GO" id="GO:0006171">
    <property type="term" value="P:cAMP biosynthetic process"/>
    <property type="evidence" value="ECO:0007669"/>
    <property type="project" value="UniProtKB-KW"/>
</dbReference>
<organism evidence="20 21">
    <name type="scientific">Pseudanabaena catenata USMAC16</name>
    <dbReference type="NCBI Taxonomy" id="1855837"/>
    <lineage>
        <taxon>Bacteria</taxon>
        <taxon>Bacillati</taxon>
        <taxon>Cyanobacteriota</taxon>
        <taxon>Cyanophyceae</taxon>
        <taxon>Pseudanabaenales</taxon>
        <taxon>Pseudanabaenaceae</taxon>
        <taxon>Pseudanabaena</taxon>
    </lineage>
</organism>
<proteinExistence type="inferred from homology"/>
<dbReference type="GO" id="GO:0046872">
    <property type="term" value="F:metal ion binding"/>
    <property type="evidence" value="ECO:0007669"/>
    <property type="project" value="UniProtKB-KW"/>
</dbReference>
<dbReference type="SMART" id="SM00044">
    <property type="entry name" value="CYCc"/>
    <property type="match status" value="1"/>
</dbReference>
<keyword evidence="8" id="KW-0067">ATP-binding</keyword>
<evidence type="ECO:0000256" key="10">
    <source>
        <dbReference type="ARBA" id="ARBA00022989"/>
    </source>
</evidence>
<dbReference type="FunFam" id="3.30.70.1230:FF:000033">
    <property type="entry name" value="Adenylate cyclase"/>
    <property type="match status" value="1"/>
</dbReference>
<dbReference type="InterPro" id="IPR029787">
    <property type="entry name" value="Nucleotide_cyclase"/>
</dbReference>
<keyword evidence="13 17" id="KW-0456">Lyase</keyword>
<keyword evidence="12 18" id="KW-0472">Membrane</keyword>
<dbReference type="CDD" id="cd07302">
    <property type="entry name" value="CHD"/>
    <property type="match status" value="1"/>
</dbReference>
<evidence type="ECO:0000256" key="8">
    <source>
        <dbReference type="ARBA" id="ARBA00022840"/>
    </source>
</evidence>
<accession>A0A9X4RKU4</accession>
<evidence type="ECO:0000256" key="13">
    <source>
        <dbReference type="ARBA" id="ARBA00023239"/>
    </source>
</evidence>
<comment type="caution">
    <text evidence="20">The sequence shown here is derived from an EMBL/GenBank/DDBJ whole genome shotgun (WGS) entry which is preliminary data.</text>
</comment>
<keyword evidence="5 18" id="KW-0812">Transmembrane</keyword>
<evidence type="ECO:0000259" key="19">
    <source>
        <dbReference type="PROSITE" id="PS50125"/>
    </source>
</evidence>
<comment type="similarity">
    <text evidence="17">Belongs to the adenylyl cyclase class-4/guanylyl cyclase family.</text>
</comment>
<dbReference type="Gene3D" id="3.30.70.1230">
    <property type="entry name" value="Nucleotide cyclase"/>
    <property type="match status" value="1"/>
</dbReference>
<dbReference type="InterPro" id="IPR018297">
    <property type="entry name" value="A/G_cyclase_CS"/>
</dbReference>
<gene>
    <name evidence="20" type="ORF">FEV09_06650</name>
</gene>
<dbReference type="GO" id="GO:0004016">
    <property type="term" value="F:adenylate cyclase activity"/>
    <property type="evidence" value="ECO:0007669"/>
    <property type="project" value="UniProtKB-EC"/>
</dbReference>
<evidence type="ECO:0000256" key="17">
    <source>
        <dbReference type="RuleBase" id="RU000405"/>
    </source>
</evidence>
<evidence type="ECO:0000256" key="7">
    <source>
        <dbReference type="ARBA" id="ARBA00022741"/>
    </source>
</evidence>
<dbReference type="RefSeq" id="WP_009626302.1">
    <property type="nucleotide sequence ID" value="NZ_VBTY01000038.1"/>
</dbReference>
<keyword evidence="6" id="KW-0479">Metal-binding</keyword>
<dbReference type="EMBL" id="VBTY01000038">
    <property type="protein sequence ID" value="MDG3494234.1"/>
    <property type="molecule type" value="Genomic_DNA"/>
</dbReference>
<dbReference type="PANTHER" id="PTHR11920">
    <property type="entry name" value="GUANYLYL CYCLASE"/>
    <property type="match status" value="1"/>
</dbReference>
<feature type="transmembrane region" description="Helical" evidence="18">
    <location>
        <begin position="168"/>
        <end position="191"/>
    </location>
</feature>
<name>A0A9X4RKU4_9CYAN</name>
<evidence type="ECO:0000256" key="11">
    <source>
        <dbReference type="ARBA" id="ARBA00022998"/>
    </source>
</evidence>
<dbReference type="SMR" id="A0A9X4RKU4"/>
<comment type="catalytic activity">
    <reaction evidence="1">
        <text>ATP = 3',5'-cyclic AMP + diphosphate</text>
        <dbReference type="Rhea" id="RHEA:15389"/>
        <dbReference type="ChEBI" id="CHEBI:30616"/>
        <dbReference type="ChEBI" id="CHEBI:33019"/>
        <dbReference type="ChEBI" id="CHEBI:58165"/>
        <dbReference type="EC" id="4.6.1.1"/>
    </reaction>
</comment>
<evidence type="ECO:0000256" key="9">
    <source>
        <dbReference type="ARBA" id="ARBA00022842"/>
    </source>
</evidence>
<comment type="subunit">
    <text evidence="16">Homodimer. Can also exist as monomer.</text>
</comment>
<reference evidence="20" key="1">
    <citation type="submission" date="2019-05" db="EMBL/GenBank/DDBJ databases">
        <title>Whole genome sequencing of Pseudanabaena catenata USMAC16.</title>
        <authorList>
            <person name="Khan Z."/>
            <person name="Omar W.M."/>
            <person name="Convey P."/>
            <person name="Merican F."/>
            <person name="Najimudin N."/>
        </authorList>
    </citation>
    <scope>NUCLEOTIDE SEQUENCE</scope>
    <source>
        <strain evidence="20">USMAC16</strain>
    </source>
</reference>
<keyword evidence="21" id="KW-1185">Reference proteome</keyword>
<protein>
    <recommendedName>
        <fullName evidence="4">Adenylate cyclase</fullName>
        <ecNumber evidence="3">4.6.1.1</ecNumber>
    </recommendedName>
    <alternativeName>
        <fullName evidence="14">ATP pyrophosphate-lyase</fullName>
    </alternativeName>
    <alternativeName>
        <fullName evidence="15">Adenylyl cyclase</fullName>
    </alternativeName>
</protein>
<evidence type="ECO:0000256" key="12">
    <source>
        <dbReference type="ARBA" id="ARBA00023136"/>
    </source>
</evidence>
<evidence type="ECO:0000256" key="5">
    <source>
        <dbReference type="ARBA" id="ARBA00022692"/>
    </source>
</evidence>
<feature type="transmembrane region" description="Helical" evidence="18">
    <location>
        <begin position="76"/>
        <end position="95"/>
    </location>
</feature>
<dbReference type="Proteomes" id="UP001152872">
    <property type="component" value="Unassembled WGS sequence"/>
</dbReference>
<dbReference type="GO" id="GO:0035556">
    <property type="term" value="P:intracellular signal transduction"/>
    <property type="evidence" value="ECO:0007669"/>
    <property type="project" value="InterPro"/>
</dbReference>
<keyword evidence="9" id="KW-0460">Magnesium</keyword>
<feature type="transmembrane region" description="Helical" evidence="18">
    <location>
        <begin position="130"/>
        <end position="148"/>
    </location>
</feature>
<dbReference type="PROSITE" id="PS00452">
    <property type="entry name" value="GUANYLATE_CYCLASE_1"/>
    <property type="match status" value="1"/>
</dbReference>
<evidence type="ECO:0000256" key="16">
    <source>
        <dbReference type="ARBA" id="ARBA00064436"/>
    </source>
</evidence>
<dbReference type="PANTHER" id="PTHR11920:SF335">
    <property type="entry name" value="GUANYLATE CYCLASE"/>
    <property type="match status" value="1"/>
</dbReference>
<sequence length="415" mass="47267">MNAEYIRWRSQFMRKRLQIVTVMSSICFFSFMIWQLVVSRKGQPPLNMHVSIALDFGIEALLIGAFLLLRSPFAKGLIYPIFLLIPITINLTTQANVSLTGIETPFFIPWVLVFVAQVTIVPVCWRLHFAVQAITIGSYFLLVTFLFGDSVSDIFTRSPLLVAGKLEMPISLIFLFVGWICVMGDLSVYLYEQLQEREFIARKELEEQKERSERLLLNILPQSISDRLKLESNLIADNFQDVSVLFADIVGFTVFAEKFPPEEVVTFLNQIFSRFDVLAERYGLEKIKTIGDAYMAVAGIPFAHKDHAQATLEMAIAMQSELADFNREYHQNLKIRIGISSGPVVAGVIGIKKFTYDLWGDTVNTASRMESHGIAGYIQVSETTYRYLRDRYHFEVRDRVEIKGKGAMTTYVLSS</sequence>
<evidence type="ECO:0000256" key="14">
    <source>
        <dbReference type="ARBA" id="ARBA00032597"/>
    </source>
</evidence>
<feature type="transmembrane region" description="Helical" evidence="18">
    <location>
        <begin position="107"/>
        <end position="125"/>
    </location>
</feature>
<dbReference type="AlphaFoldDB" id="A0A9X4RKU4"/>
<evidence type="ECO:0000256" key="3">
    <source>
        <dbReference type="ARBA" id="ARBA00012201"/>
    </source>
</evidence>
<evidence type="ECO:0000256" key="6">
    <source>
        <dbReference type="ARBA" id="ARBA00022723"/>
    </source>
</evidence>
<evidence type="ECO:0000256" key="18">
    <source>
        <dbReference type="SAM" id="Phobius"/>
    </source>
</evidence>
<feature type="transmembrane region" description="Helical" evidence="18">
    <location>
        <begin position="49"/>
        <end position="69"/>
    </location>
</feature>
<keyword evidence="10 18" id="KW-1133">Transmembrane helix</keyword>
<dbReference type="EC" id="4.6.1.1" evidence="3"/>
<dbReference type="Pfam" id="PF00211">
    <property type="entry name" value="Guanylate_cyc"/>
    <property type="match status" value="1"/>
</dbReference>